<protein>
    <submittedName>
        <fullName evidence="1">Uncharacterized protein</fullName>
    </submittedName>
</protein>
<evidence type="ECO:0000313" key="1">
    <source>
        <dbReference type="EMBL" id="JAH76728.1"/>
    </source>
</evidence>
<dbReference type="AlphaFoldDB" id="A0A0E9VHR4"/>
<reference evidence="1" key="1">
    <citation type="submission" date="2014-11" db="EMBL/GenBank/DDBJ databases">
        <authorList>
            <person name="Amaro Gonzalez C."/>
        </authorList>
    </citation>
    <scope>NUCLEOTIDE SEQUENCE</scope>
</reference>
<name>A0A0E9VHR4_ANGAN</name>
<dbReference type="EMBL" id="GBXM01031849">
    <property type="protein sequence ID" value="JAH76728.1"/>
    <property type="molecule type" value="Transcribed_RNA"/>
</dbReference>
<sequence length="38" mass="4354">MLHSWCKDLSSHTSQATEGLCINKRLLHTGRVKYKITP</sequence>
<accession>A0A0E9VHR4</accession>
<organism evidence="1">
    <name type="scientific">Anguilla anguilla</name>
    <name type="common">European freshwater eel</name>
    <name type="synonym">Muraena anguilla</name>
    <dbReference type="NCBI Taxonomy" id="7936"/>
    <lineage>
        <taxon>Eukaryota</taxon>
        <taxon>Metazoa</taxon>
        <taxon>Chordata</taxon>
        <taxon>Craniata</taxon>
        <taxon>Vertebrata</taxon>
        <taxon>Euteleostomi</taxon>
        <taxon>Actinopterygii</taxon>
        <taxon>Neopterygii</taxon>
        <taxon>Teleostei</taxon>
        <taxon>Anguilliformes</taxon>
        <taxon>Anguillidae</taxon>
        <taxon>Anguilla</taxon>
    </lineage>
</organism>
<proteinExistence type="predicted"/>
<reference evidence="1" key="2">
    <citation type="journal article" date="2015" name="Fish Shellfish Immunol.">
        <title>Early steps in the European eel (Anguilla anguilla)-Vibrio vulnificus interaction in the gills: Role of the RtxA13 toxin.</title>
        <authorList>
            <person name="Callol A."/>
            <person name="Pajuelo D."/>
            <person name="Ebbesson L."/>
            <person name="Teles M."/>
            <person name="MacKenzie S."/>
            <person name="Amaro C."/>
        </authorList>
    </citation>
    <scope>NUCLEOTIDE SEQUENCE</scope>
</reference>